<gene>
    <name evidence="1" type="ORF">GGQ54_001298</name>
</gene>
<name>A0A7Z0D8N2_9ACTN</name>
<organism evidence="1 2">
    <name type="scientific">Naumannella cuiyingiana</name>
    <dbReference type="NCBI Taxonomy" id="1347891"/>
    <lineage>
        <taxon>Bacteria</taxon>
        <taxon>Bacillati</taxon>
        <taxon>Actinomycetota</taxon>
        <taxon>Actinomycetes</taxon>
        <taxon>Propionibacteriales</taxon>
        <taxon>Propionibacteriaceae</taxon>
        <taxon>Naumannella</taxon>
    </lineage>
</organism>
<evidence type="ECO:0000313" key="2">
    <source>
        <dbReference type="Proteomes" id="UP000527616"/>
    </source>
</evidence>
<dbReference type="RefSeq" id="WP_343045876.1">
    <property type="nucleotide sequence ID" value="NZ_JACBZS010000001.1"/>
</dbReference>
<dbReference type="AlphaFoldDB" id="A0A7Z0D8N2"/>
<evidence type="ECO:0000313" key="1">
    <source>
        <dbReference type="EMBL" id="NYI70738.1"/>
    </source>
</evidence>
<protein>
    <submittedName>
        <fullName evidence="1">Spermidine synthase</fullName>
    </submittedName>
</protein>
<dbReference type="NCBIfam" id="NF037959">
    <property type="entry name" value="MFS_SpdSyn"/>
    <property type="match status" value="1"/>
</dbReference>
<dbReference type="Proteomes" id="UP000527616">
    <property type="component" value="Unassembled WGS sequence"/>
</dbReference>
<dbReference type="SUPFAM" id="SSF53335">
    <property type="entry name" value="S-adenosyl-L-methionine-dependent methyltransferases"/>
    <property type="match status" value="1"/>
</dbReference>
<dbReference type="Gene3D" id="3.40.50.150">
    <property type="entry name" value="Vaccinia Virus protein VP39"/>
    <property type="match status" value="1"/>
</dbReference>
<accession>A0A7Z0D8N2</accession>
<dbReference type="EMBL" id="JACBZS010000001">
    <property type="protein sequence ID" value="NYI70738.1"/>
    <property type="molecule type" value="Genomic_DNA"/>
</dbReference>
<sequence>MTAADDPLVPDGARPGAFTVRVGGASQSYVDPGDPLHLEFEYMQRIADLLDAWAAPLERLRVIHVGGAGMTLARYVAATRPTSPQIVLEPDADLTERVRAELPLPRGSGVKVRAIDGRAGVAAMRAEFADVIINDAFVAGRVPADLTTREYLADARRVLRAAGVLLINVTDRGPFSYARRVAAGAAELFPRVAITAEPPILKGRRFGNLVIIASGAELPVRVLQRKGASAMFPYRVVHGADAERWINRAKPFTDADPGTSPDLVRELGLR</sequence>
<comment type="caution">
    <text evidence="1">The sequence shown here is derived from an EMBL/GenBank/DDBJ whole genome shotgun (WGS) entry which is preliminary data.</text>
</comment>
<proteinExistence type="predicted"/>
<reference evidence="1 2" key="1">
    <citation type="submission" date="2020-07" db="EMBL/GenBank/DDBJ databases">
        <title>Sequencing the genomes of 1000 actinobacteria strains.</title>
        <authorList>
            <person name="Klenk H.-P."/>
        </authorList>
    </citation>
    <scope>NUCLEOTIDE SEQUENCE [LARGE SCALE GENOMIC DNA]</scope>
    <source>
        <strain evidence="1 2">DSM 103164</strain>
    </source>
</reference>
<keyword evidence="2" id="KW-1185">Reference proteome</keyword>
<dbReference type="InterPro" id="IPR029063">
    <property type="entry name" value="SAM-dependent_MTases_sf"/>
</dbReference>